<dbReference type="Proteomes" id="UP000824334">
    <property type="component" value="Chromosome"/>
</dbReference>
<accession>A0ABX8TNQ2</accession>
<evidence type="ECO:0000313" key="2">
    <source>
        <dbReference type="EMBL" id="QYC12100.1"/>
    </source>
</evidence>
<organism evidence="2 3">
    <name type="scientific">Brevundimonas nasdae</name>
    <dbReference type="NCBI Taxonomy" id="172043"/>
    <lineage>
        <taxon>Bacteria</taxon>
        <taxon>Pseudomonadati</taxon>
        <taxon>Pseudomonadota</taxon>
        <taxon>Alphaproteobacteria</taxon>
        <taxon>Caulobacterales</taxon>
        <taxon>Caulobacteraceae</taxon>
        <taxon>Brevundimonas</taxon>
    </lineage>
</organism>
<keyword evidence="1" id="KW-0732">Signal</keyword>
<keyword evidence="3" id="KW-1185">Reference proteome</keyword>
<feature type="signal peptide" evidence="1">
    <location>
        <begin position="1"/>
        <end position="20"/>
    </location>
</feature>
<gene>
    <name evidence="2" type="ORF">KWG56_01910</name>
</gene>
<protein>
    <recommendedName>
        <fullName evidence="4">Lipoprotein</fullName>
    </recommendedName>
</protein>
<proteinExistence type="predicted"/>
<dbReference type="EMBL" id="CP080034">
    <property type="protein sequence ID" value="QYC12100.1"/>
    <property type="molecule type" value="Genomic_DNA"/>
</dbReference>
<sequence length="167" mass="18042">MRPLKLIPSLLALSVLAACAANTPMASLSPGAPASAPLPVANHDWFFDRDRQELTLAYGIANSDDLKLQLVCQSGSGALELAAVFDRPSRVLLLESGGDTERYPARSEPAGIHEGQYVTANAKTKDPVFQRFRSLGWIALWEGENREPLVAHPASQPNIERFFAACG</sequence>
<evidence type="ECO:0008006" key="4">
    <source>
        <dbReference type="Google" id="ProtNLM"/>
    </source>
</evidence>
<evidence type="ECO:0000256" key="1">
    <source>
        <dbReference type="SAM" id="SignalP"/>
    </source>
</evidence>
<reference evidence="2 3" key="1">
    <citation type="submission" date="2021-07" db="EMBL/GenBank/DDBJ databases">
        <title>Isolation and characterization of bacteria from a gold mining with a capacity of golden bioaccumulation.</title>
        <authorList>
            <person name="Yang X.J."/>
        </authorList>
    </citation>
    <scope>NUCLEOTIDE SEQUENCE [LARGE SCALE GENOMIC DNA]</scope>
    <source>
        <strain evidence="2 3">Au29</strain>
    </source>
</reference>
<name>A0ABX8TNQ2_9CAUL</name>
<dbReference type="PROSITE" id="PS51257">
    <property type="entry name" value="PROKAR_LIPOPROTEIN"/>
    <property type="match status" value="1"/>
</dbReference>
<evidence type="ECO:0000313" key="3">
    <source>
        <dbReference type="Proteomes" id="UP000824334"/>
    </source>
</evidence>
<feature type="chain" id="PRO_5047231747" description="Lipoprotein" evidence="1">
    <location>
        <begin position="21"/>
        <end position="167"/>
    </location>
</feature>